<feature type="compositionally biased region" description="Polar residues" evidence="1">
    <location>
        <begin position="13"/>
        <end position="22"/>
    </location>
</feature>
<proteinExistence type="predicted"/>
<dbReference type="EnsemblPlants" id="Pp3c1_17970V3.2">
    <property type="protein sequence ID" value="PAC:32967051.CDS.1"/>
    <property type="gene ID" value="Pp3c1_17970"/>
</dbReference>
<dbReference type="Gramene" id="Pp3c1_17970V3.2">
    <property type="protein sequence ID" value="PAC:32967051.CDS.1"/>
    <property type="gene ID" value="Pp3c1_17970"/>
</dbReference>
<evidence type="ECO:0000313" key="3">
    <source>
        <dbReference type="EnsemblPlants" id="PAC:32967050.CDS.1"/>
    </source>
</evidence>
<name>A0A2K1L8M7_PHYPA</name>
<dbReference type="EnsemblPlants" id="Pp3c1_17970V3.1">
    <property type="protein sequence ID" value="PAC:32967050.CDS.1"/>
    <property type="gene ID" value="Pp3c1_17970"/>
</dbReference>
<organism evidence="2">
    <name type="scientific">Physcomitrium patens</name>
    <name type="common">Spreading-leaved earth moss</name>
    <name type="synonym">Physcomitrella patens</name>
    <dbReference type="NCBI Taxonomy" id="3218"/>
    <lineage>
        <taxon>Eukaryota</taxon>
        <taxon>Viridiplantae</taxon>
        <taxon>Streptophyta</taxon>
        <taxon>Embryophyta</taxon>
        <taxon>Bryophyta</taxon>
        <taxon>Bryophytina</taxon>
        <taxon>Bryopsida</taxon>
        <taxon>Funariidae</taxon>
        <taxon>Funariales</taxon>
        <taxon>Funariaceae</taxon>
        <taxon>Physcomitrium</taxon>
    </lineage>
</organism>
<sequence length="51" mass="5592">MSDAYIPTRRGRQQGSKPSCSNLIPPLKLIAVPTQECLNGTTPTGTKQWYS</sequence>
<dbReference type="Proteomes" id="UP000006727">
    <property type="component" value="Chromosome 1"/>
</dbReference>
<accession>A0A2K1L8M7</accession>
<reference evidence="3" key="3">
    <citation type="submission" date="2020-12" db="UniProtKB">
        <authorList>
            <consortium name="EnsemblPlants"/>
        </authorList>
    </citation>
    <scope>IDENTIFICATION</scope>
</reference>
<gene>
    <name evidence="2" type="ORF">PHYPA_000778</name>
</gene>
<evidence type="ECO:0000313" key="2">
    <source>
        <dbReference type="EMBL" id="PNR62354.1"/>
    </source>
</evidence>
<dbReference type="AlphaFoldDB" id="A0A2K1L8M7"/>
<evidence type="ECO:0000313" key="4">
    <source>
        <dbReference type="Proteomes" id="UP000006727"/>
    </source>
</evidence>
<dbReference type="Gramene" id="Pp3c1_17970V3.1">
    <property type="protein sequence ID" value="PAC:32967050.CDS.1"/>
    <property type="gene ID" value="Pp3c1_17970"/>
</dbReference>
<reference evidence="2 4" key="2">
    <citation type="journal article" date="2018" name="Plant J.">
        <title>The Physcomitrella patens chromosome-scale assembly reveals moss genome structure and evolution.</title>
        <authorList>
            <person name="Lang D."/>
            <person name="Ullrich K.K."/>
            <person name="Murat F."/>
            <person name="Fuchs J."/>
            <person name="Jenkins J."/>
            <person name="Haas F.B."/>
            <person name="Piednoel M."/>
            <person name="Gundlach H."/>
            <person name="Van Bel M."/>
            <person name="Meyberg R."/>
            <person name="Vives C."/>
            <person name="Morata J."/>
            <person name="Symeonidi A."/>
            <person name="Hiss M."/>
            <person name="Muchero W."/>
            <person name="Kamisugi Y."/>
            <person name="Saleh O."/>
            <person name="Blanc G."/>
            <person name="Decker E.L."/>
            <person name="van Gessel N."/>
            <person name="Grimwood J."/>
            <person name="Hayes R.D."/>
            <person name="Graham S.W."/>
            <person name="Gunter L.E."/>
            <person name="McDaniel S.F."/>
            <person name="Hoernstein S.N.W."/>
            <person name="Larsson A."/>
            <person name="Li F.W."/>
            <person name="Perroud P.F."/>
            <person name="Phillips J."/>
            <person name="Ranjan P."/>
            <person name="Rokshar D.S."/>
            <person name="Rothfels C.J."/>
            <person name="Schneider L."/>
            <person name="Shu S."/>
            <person name="Stevenson D.W."/>
            <person name="Thummler F."/>
            <person name="Tillich M."/>
            <person name="Villarreal Aguilar J.C."/>
            <person name="Widiez T."/>
            <person name="Wong G.K."/>
            <person name="Wymore A."/>
            <person name="Zhang Y."/>
            <person name="Zimmer A.D."/>
            <person name="Quatrano R.S."/>
            <person name="Mayer K.F.X."/>
            <person name="Goodstein D."/>
            <person name="Casacuberta J.M."/>
            <person name="Vandepoele K."/>
            <person name="Reski R."/>
            <person name="Cuming A.C."/>
            <person name="Tuskan G.A."/>
            <person name="Maumus F."/>
            <person name="Salse J."/>
            <person name="Schmutz J."/>
            <person name="Rensing S.A."/>
        </authorList>
    </citation>
    <scope>NUCLEOTIDE SEQUENCE [LARGE SCALE GENOMIC DNA]</scope>
    <source>
        <strain evidence="3 4">cv. Gransden 2004</strain>
    </source>
</reference>
<reference evidence="2 4" key="1">
    <citation type="journal article" date="2008" name="Science">
        <title>The Physcomitrella genome reveals evolutionary insights into the conquest of land by plants.</title>
        <authorList>
            <person name="Rensing S."/>
            <person name="Lang D."/>
            <person name="Zimmer A."/>
            <person name="Terry A."/>
            <person name="Salamov A."/>
            <person name="Shapiro H."/>
            <person name="Nishiyama T."/>
            <person name="Perroud P.-F."/>
            <person name="Lindquist E."/>
            <person name="Kamisugi Y."/>
            <person name="Tanahashi T."/>
            <person name="Sakakibara K."/>
            <person name="Fujita T."/>
            <person name="Oishi K."/>
            <person name="Shin-I T."/>
            <person name="Kuroki Y."/>
            <person name="Toyoda A."/>
            <person name="Suzuki Y."/>
            <person name="Hashimoto A."/>
            <person name="Yamaguchi K."/>
            <person name="Sugano A."/>
            <person name="Kohara Y."/>
            <person name="Fujiyama A."/>
            <person name="Anterola A."/>
            <person name="Aoki S."/>
            <person name="Ashton N."/>
            <person name="Barbazuk W.B."/>
            <person name="Barker E."/>
            <person name="Bennetzen J."/>
            <person name="Bezanilla M."/>
            <person name="Blankenship R."/>
            <person name="Cho S.H."/>
            <person name="Dutcher S."/>
            <person name="Estelle M."/>
            <person name="Fawcett J.A."/>
            <person name="Gundlach H."/>
            <person name="Hanada K."/>
            <person name="Heyl A."/>
            <person name="Hicks K.A."/>
            <person name="Hugh J."/>
            <person name="Lohr M."/>
            <person name="Mayer K."/>
            <person name="Melkozernov A."/>
            <person name="Murata T."/>
            <person name="Nelson D."/>
            <person name="Pils B."/>
            <person name="Prigge M."/>
            <person name="Reiss B."/>
            <person name="Renner T."/>
            <person name="Rombauts S."/>
            <person name="Rushton P."/>
            <person name="Sanderfoot A."/>
            <person name="Schween G."/>
            <person name="Shiu S.-H."/>
            <person name="Stueber K."/>
            <person name="Theodoulou F.L."/>
            <person name="Tu H."/>
            <person name="Van de Peer Y."/>
            <person name="Verrier P.J."/>
            <person name="Waters E."/>
            <person name="Wood A."/>
            <person name="Yang L."/>
            <person name="Cove D."/>
            <person name="Cuming A."/>
            <person name="Hasebe M."/>
            <person name="Lucas S."/>
            <person name="Mishler D.B."/>
            <person name="Reski R."/>
            <person name="Grigoriev I."/>
            <person name="Quatrano R.S."/>
            <person name="Boore J.L."/>
        </authorList>
    </citation>
    <scope>NUCLEOTIDE SEQUENCE [LARGE SCALE GENOMIC DNA]</scope>
    <source>
        <strain evidence="3 4">cv. Gransden 2004</strain>
    </source>
</reference>
<dbReference type="PaxDb" id="3218-PP1S43_7V6.1"/>
<evidence type="ECO:0000256" key="1">
    <source>
        <dbReference type="SAM" id="MobiDB-lite"/>
    </source>
</evidence>
<protein>
    <submittedName>
        <fullName evidence="2 3">Uncharacterized protein</fullName>
    </submittedName>
</protein>
<dbReference type="InParanoid" id="A0A2K1L8M7"/>
<feature type="region of interest" description="Disordered" evidence="1">
    <location>
        <begin position="1"/>
        <end position="22"/>
    </location>
</feature>
<keyword evidence="4" id="KW-1185">Reference proteome</keyword>
<dbReference type="EMBL" id="ABEU02000001">
    <property type="protein sequence ID" value="PNR62354.1"/>
    <property type="molecule type" value="Genomic_DNA"/>
</dbReference>